<keyword evidence="3 9" id="KW-0679">Respiratory chain</keyword>
<protein>
    <recommendedName>
        <fullName evidence="9">NADH dehydrogenase [ubiquinone] iron-sulfur protein 4, mitochondrial</fullName>
    </recommendedName>
</protein>
<organism evidence="11 12">
    <name type="scientific">Cyanidium caldarium</name>
    <name type="common">Red alga</name>
    <dbReference type="NCBI Taxonomy" id="2771"/>
    <lineage>
        <taxon>Eukaryota</taxon>
        <taxon>Rhodophyta</taxon>
        <taxon>Bangiophyceae</taxon>
        <taxon>Cyanidiales</taxon>
        <taxon>Cyanidiaceae</taxon>
        <taxon>Cyanidium</taxon>
    </lineage>
</organism>
<evidence type="ECO:0000256" key="3">
    <source>
        <dbReference type="ARBA" id="ARBA00022660"/>
    </source>
</evidence>
<keyword evidence="7 9" id="KW-0496">Mitochondrion</keyword>
<comment type="caution">
    <text evidence="11">The sequence shown here is derived from an EMBL/GenBank/DDBJ whole genome shotgun (WGS) entry which is preliminary data.</text>
</comment>
<evidence type="ECO:0000256" key="1">
    <source>
        <dbReference type="ARBA" id="ARBA00005882"/>
    </source>
</evidence>
<proteinExistence type="inferred from homology"/>
<dbReference type="Pfam" id="PF04800">
    <property type="entry name" value="NDUS4"/>
    <property type="match status" value="1"/>
</dbReference>
<keyword evidence="6 9" id="KW-0249">Electron transport</keyword>
<dbReference type="InterPro" id="IPR038532">
    <property type="entry name" value="NDUFS4-like_sf"/>
</dbReference>
<evidence type="ECO:0000256" key="4">
    <source>
        <dbReference type="ARBA" id="ARBA00022792"/>
    </source>
</evidence>
<dbReference type="GO" id="GO:0005743">
    <property type="term" value="C:mitochondrial inner membrane"/>
    <property type="evidence" value="ECO:0007669"/>
    <property type="project" value="UniProtKB-SubCell"/>
</dbReference>
<evidence type="ECO:0000313" key="11">
    <source>
        <dbReference type="EMBL" id="KAK4538046.1"/>
    </source>
</evidence>
<keyword evidence="4 9" id="KW-0999">Mitochondrion inner membrane</keyword>
<reference evidence="11 12" key="1">
    <citation type="submission" date="2022-07" db="EMBL/GenBank/DDBJ databases">
        <title>Genome-wide signatures of adaptation to extreme environments.</title>
        <authorList>
            <person name="Cho C.H."/>
            <person name="Yoon H.S."/>
        </authorList>
    </citation>
    <scope>NUCLEOTIDE SEQUENCE [LARGE SCALE GENOMIC DNA]</scope>
    <source>
        <strain evidence="11 12">DBV 063 E5</strain>
    </source>
</reference>
<evidence type="ECO:0000313" key="12">
    <source>
        <dbReference type="Proteomes" id="UP001301350"/>
    </source>
</evidence>
<dbReference type="InterPro" id="IPR006885">
    <property type="entry name" value="NADH_UbQ_FeS_4_mit-like"/>
</dbReference>
<sequence>MRSAWRWLQTRLRWAPRRLGAVRWASEGERSRIAGTPEVHRERRVRIYRPARSANQQGRGSRTQLWRAEFETLDGYGNWVNPLMGWTSTGDPLSQTFLTFSTKEAAVDYAQRNGLAYVVYEPHQESVHRRNIVPFGRAMVHHWRHEGVPQYDSWNAEAEAEAEVEQAPAVQPTAKAAAGSNGRNATATPAAAASSGAK</sequence>
<comment type="subcellular location">
    <subcellularLocation>
        <location evidence="9">Mitochondrion inner membrane</location>
        <topology evidence="9">Peripheral membrane protein</topology>
        <orientation evidence="9">Matrix side</orientation>
    </subcellularLocation>
</comment>
<feature type="compositionally biased region" description="Low complexity" evidence="10">
    <location>
        <begin position="185"/>
        <end position="198"/>
    </location>
</feature>
<comment type="function">
    <text evidence="9">Accessory subunit of the mitochondrial membrane respiratory chain NADH dehydrogenase (Complex I), that is believed not to be involved in catalysis. Complex I functions in the transfer of electrons from NADH to the respiratory chain. The immediate electron acceptor for the enzyme is believed to be ubiquinone.</text>
</comment>
<evidence type="ECO:0000256" key="10">
    <source>
        <dbReference type="SAM" id="MobiDB-lite"/>
    </source>
</evidence>
<gene>
    <name evidence="11" type="ORF">CDCA_CDCA15G4071</name>
</gene>
<dbReference type="PANTHER" id="PTHR12219:SF8">
    <property type="entry name" value="NADH DEHYDROGENASE [UBIQUINONE] IRON-SULFUR PROTEIN 4, MITOCHONDRIAL"/>
    <property type="match status" value="1"/>
</dbReference>
<keyword evidence="8 9" id="KW-0472">Membrane</keyword>
<keyword evidence="2 9" id="KW-0813">Transport</keyword>
<dbReference type="Proteomes" id="UP001301350">
    <property type="component" value="Unassembled WGS sequence"/>
</dbReference>
<evidence type="ECO:0000256" key="8">
    <source>
        <dbReference type="ARBA" id="ARBA00023136"/>
    </source>
</evidence>
<feature type="region of interest" description="Disordered" evidence="10">
    <location>
        <begin position="156"/>
        <end position="198"/>
    </location>
</feature>
<dbReference type="EMBL" id="JANCYW010000015">
    <property type="protein sequence ID" value="KAK4538046.1"/>
    <property type="molecule type" value="Genomic_DNA"/>
</dbReference>
<evidence type="ECO:0000256" key="5">
    <source>
        <dbReference type="ARBA" id="ARBA00022946"/>
    </source>
</evidence>
<comment type="similarity">
    <text evidence="1 9">Belongs to the complex I NDUFS4 subunit family.</text>
</comment>
<evidence type="ECO:0000256" key="2">
    <source>
        <dbReference type="ARBA" id="ARBA00022448"/>
    </source>
</evidence>
<keyword evidence="5 9" id="KW-0809">Transit peptide</keyword>
<evidence type="ECO:0000256" key="7">
    <source>
        <dbReference type="ARBA" id="ARBA00023128"/>
    </source>
</evidence>
<evidence type="ECO:0000256" key="9">
    <source>
        <dbReference type="RuleBase" id="RU367010"/>
    </source>
</evidence>
<keyword evidence="12" id="KW-1185">Reference proteome</keyword>
<dbReference type="PANTHER" id="PTHR12219">
    <property type="entry name" value="NADH-UBIQUINONE OXIDOREDUCTASE"/>
    <property type="match status" value="1"/>
</dbReference>
<dbReference type="Gene3D" id="3.30.160.190">
    <property type="entry name" value="atu1810 like domain"/>
    <property type="match status" value="1"/>
</dbReference>
<dbReference type="GO" id="GO:0022900">
    <property type="term" value="P:electron transport chain"/>
    <property type="evidence" value="ECO:0007669"/>
    <property type="project" value="InterPro"/>
</dbReference>
<evidence type="ECO:0000256" key="6">
    <source>
        <dbReference type="ARBA" id="ARBA00022982"/>
    </source>
</evidence>
<accession>A0AAV9J189</accession>
<dbReference type="AlphaFoldDB" id="A0AAV9J189"/>
<feature type="compositionally biased region" description="Low complexity" evidence="10">
    <location>
        <begin position="165"/>
        <end position="178"/>
    </location>
</feature>
<name>A0AAV9J189_CYACA</name>